<sequence>MSKNGCFGEWVVVPPETVGIPSKAVLNFIDELEYAGLCMHGFVMVRYGKVFAEAYYAPFHADFPHRMFSISKSFTSVAIGLLQEEGKLSINDRICDYFPDKLPAGGVHPYIAKTTIRDMLRMASPHKSTTYKLMQCDDWVKTFFHVEPVRYPGTSFVYDTSASHVLAALVERLSGMSLLDYLKIKVLDKLGCTGEFRWLTDPVGVSMGGSGLICTLRDVTRFALMCMNDGAYNGQQIVPRDYIREATSKQIDTCLQYNIEERQGYGYQFWRCRNNGFAMYGMGGQLAICLPDYDFILTTIADNQGIPNGVQGIYAALWNNILPHLKENKGSISVDKKNAEMLAERISKLEVKPVEGSKKSAKVSEINGRRYILAPNQMGISECRLEFGKDEGTLYYTNETGSHQISFGIGHMKQQIFPDINLLSITSAAWVDENTLHLRSYIIDELPGNVNMSLTFMDNTVTIAMKRIAEDALKRYEGFASGEWETV</sequence>
<accession>A0A1B1YAY8</accession>
<dbReference type="Proteomes" id="UP000092971">
    <property type="component" value="Chromosome"/>
</dbReference>
<organism evidence="2 3">
    <name type="scientific">Thermoclostridium stercorarium subsp. thermolacticum DSM 2910</name>
    <dbReference type="NCBI Taxonomy" id="1121336"/>
    <lineage>
        <taxon>Bacteria</taxon>
        <taxon>Bacillati</taxon>
        <taxon>Bacillota</taxon>
        <taxon>Clostridia</taxon>
        <taxon>Eubacteriales</taxon>
        <taxon>Oscillospiraceae</taxon>
        <taxon>Thermoclostridium</taxon>
    </lineage>
</organism>
<protein>
    <submittedName>
        <fullName evidence="2">Serine hydrolase</fullName>
    </submittedName>
</protein>
<proteinExistence type="predicted"/>
<dbReference type="OrthoDB" id="9773047at2"/>
<dbReference type="PANTHER" id="PTHR43283">
    <property type="entry name" value="BETA-LACTAMASE-RELATED"/>
    <property type="match status" value="1"/>
</dbReference>
<dbReference type="InterPro" id="IPR050789">
    <property type="entry name" value="Diverse_Enzym_Activities"/>
</dbReference>
<name>A0A1B1YAY8_THEST</name>
<dbReference type="PANTHER" id="PTHR43283:SF7">
    <property type="entry name" value="BETA-LACTAMASE-RELATED DOMAIN-CONTAINING PROTEIN"/>
    <property type="match status" value="1"/>
</dbReference>
<feature type="domain" description="Beta-lactamase-related" evidence="1">
    <location>
        <begin position="44"/>
        <end position="298"/>
    </location>
</feature>
<evidence type="ECO:0000259" key="1">
    <source>
        <dbReference type="Pfam" id="PF00144"/>
    </source>
</evidence>
<gene>
    <name evidence="2" type="ORF">CSTERTH_02150</name>
</gene>
<reference evidence="2 3" key="1">
    <citation type="submission" date="2016-02" db="EMBL/GenBank/DDBJ databases">
        <title>Comparison of Clostridium stercorarium subspecies using comparative genomics and transcriptomics.</title>
        <authorList>
            <person name="Schellenberg J."/>
            <person name="Thallinger G."/>
            <person name="Levin D.B."/>
            <person name="Zhang X."/>
            <person name="Alvare G."/>
            <person name="Fristensky B."/>
            <person name="Sparling R."/>
        </authorList>
    </citation>
    <scope>NUCLEOTIDE SEQUENCE [LARGE SCALE GENOMIC DNA]</scope>
    <source>
        <strain evidence="2 3">DSM 2910</strain>
    </source>
</reference>
<dbReference type="InterPro" id="IPR001466">
    <property type="entry name" value="Beta-lactam-related"/>
</dbReference>
<keyword evidence="2" id="KW-0378">Hydrolase</keyword>
<dbReference type="EMBL" id="CP014672">
    <property type="protein sequence ID" value="ANW97922.1"/>
    <property type="molecule type" value="Genomic_DNA"/>
</dbReference>
<dbReference type="Gene3D" id="3.40.710.10">
    <property type="entry name" value="DD-peptidase/beta-lactamase superfamily"/>
    <property type="match status" value="1"/>
</dbReference>
<dbReference type="Pfam" id="PF00144">
    <property type="entry name" value="Beta-lactamase"/>
    <property type="match status" value="1"/>
</dbReference>
<dbReference type="RefSeq" id="WP_015358186.1">
    <property type="nucleotide sequence ID" value="NZ_CP014672.1"/>
</dbReference>
<dbReference type="InterPro" id="IPR012338">
    <property type="entry name" value="Beta-lactam/transpept-like"/>
</dbReference>
<dbReference type="AlphaFoldDB" id="A0A1B1YAY8"/>
<dbReference type="SUPFAM" id="SSF56601">
    <property type="entry name" value="beta-lactamase/transpeptidase-like"/>
    <property type="match status" value="1"/>
</dbReference>
<dbReference type="GO" id="GO:0016787">
    <property type="term" value="F:hydrolase activity"/>
    <property type="evidence" value="ECO:0007669"/>
    <property type="project" value="UniProtKB-KW"/>
</dbReference>
<evidence type="ECO:0000313" key="2">
    <source>
        <dbReference type="EMBL" id="ANW97922.1"/>
    </source>
</evidence>
<evidence type="ECO:0000313" key="3">
    <source>
        <dbReference type="Proteomes" id="UP000092971"/>
    </source>
</evidence>